<proteinExistence type="inferred from homology"/>
<dbReference type="InterPro" id="IPR043138">
    <property type="entry name" value="GGT_lsub"/>
</dbReference>
<name>A0A2L0EI19_SORCE</name>
<dbReference type="InterPro" id="IPR043137">
    <property type="entry name" value="GGT_ssub_C"/>
</dbReference>
<dbReference type="RefSeq" id="WP_199789555.1">
    <property type="nucleotide sequence ID" value="NZ_CP012673.1"/>
</dbReference>
<keyword evidence="5 11" id="KW-0378">Hydrolase</keyword>
<evidence type="ECO:0000256" key="7">
    <source>
        <dbReference type="ARBA" id="ARBA00023315"/>
    </source>
</evidence>
<keyword evidence="6 11" id="KW-0865">Zymogen</keyword>
<keyword evidence="7 11" id="KW-0012">Acyltransferase</keyword>
<feature type="binding site" evidence="10">
    <location>
        <begin position="510"/>
        <end position="511"/>
    </location>
    <ligand>
        <name>L-glutamate</name>
        <dbReference type="ChEBI" id="CHEBI:29985"/>
    </ligand>
</feature>
<feature type="compositionally biased region" description="Gly residues" evidence="12">
    <location>
        <begin position="34"/>
        <end position="49"/>
    </location>
</feature>
<evidence type="ECO:0000256" key="12">
    <source>
        <dbReference type="SAM" id="MobiDB-lite"/>
    </source>
</evidence>
<dbReference type="PANTHER" id="PTHR43199">
    <property type="entry name" value="GLUTATHIONE HYDROLASE"/>
    <property type="match status" value="1"/>
</dbReference>
<feature type="compositionally biased region" description="Gly residues" evidence="12">
    <location>
        <begin position="424"/>
        <end position="436"/>
    </location>
</feature>
<organism evidence="13 14">
    <name type="scientific">Sorangium cellulosum</name>
    <name type="common">Polyangium cellulosum</name>
    <dbReference type="NCBI Taxonomy" id="56"/>
    <lineage>
        <taxon>Bacteria</taxon>
        <taxon>Pseudomonadati</taxon>
        <taxon>Myxococcota</taxon>
        <taxon>Polyangia</taxon>
        <taxon>Polyangiales</taxon>
        <taxon>Polyangiaceae</taxon>
        <taxon>Sorangium</taxon>
    </lineage>
</organism>
<sequence>MARCKNHLATLGLLALCAACSPNEKLAPVSRGEPGNGDAGAEPDGGGTGTEDDLFAEPPTIAPTATGRGGAAATVDLRGSLAAIEVLKKGGNAVDAAVAAAGVLGATDPFSCGVGGGGFMLVYLAAEKKVVAIDHRETAPSGLEASSFYENGAPIALDELATSGLSVGVPGTVRGWSEALRRYGTLGLKDVLQRAIQVAEAGFEIDQTFFEQTGRNLARFQAITSSKELFLEPDGEARPVGTIFKNPDLARTYRLIADGGEKAFYEGEIAEAIVAAVLEPPIEPGSTLKVRPGVIAPSDLQDYEVRVRPALSTTYRDYTIHGVGLPSSGGITVAEALNLLEGFDLATLTPVEVLHRYLGASRLAFADRGTFLGDPEFVEAPVAGLLSKDYADSRRDLIALSEAPTSAAAPGDPFVFQTDPSPSPGGGRSARKGGAGPNDAGDNETTHITISDTSGNIVSYTCTIEREGGNGMVVPGHGFLLNNELTDFNIPSDPAAPHPNVAEPGKRPRSSMSPTLVMKDGKPELALASPGGSTIITTVLQILVGTIDLGLPIDKALAAPRISQRNAGDGSSDAEAAFLVTPEAEGLRALGHVFSDANTTGGEIGAATALRFHGDGTVTAVAEPVRRQGGSAMVEHAP</sequence>
<keyword evidence="4 11" id="KW-0808">Transferase</keyword>
<dbReference type="InterPro" id="IPR000101">
    <property type="entry name" value="GGT_peptidase"/>
</dbReference>
<feature type="active site" description="Nucleophile" evidence="9">
    <location>
        <position position="445"/>
    </location>
</feature>
<comment type="subunit">
    <text evidence="11">This enzyme consists of two polypeptide chains, which are synthesized in precursor form from a single polypeptide.</text>
</comment>
<dbReference type="EC" id="2.3.2.2" evidence="11"/>
<dbReference type="PANTHER" id="PTHR43199:SF1">
    <property type="entry name" value="GLUTATHIONE HYDROLASE PROENZYME"/>
    <property type="match status" value="1"/>
</dbReference>
<dbReference type="UniPathway" id="UPA00204"/>
<evidence type="ECO:0000256" key="4">
    <source>
        <dbReference type="ARBA" id="ARBA00022679"/>
    </source>
</evidence>
<reference evidence="13 14" key="1">
    <citation type="submission" date="2015-09" db="EMBL/GenBank/DDBJ databases">
        <title>Sorangium comparison.</title>
        <authorList>
            <person name="Zaburannyi N."/>
            <person name="Bunk B."/>
            <person name="Overmann J."/>
            <person name="Mueller R."/>
        </authorList>
    </citation>
    <scope>NUCLEOTIDE SEQUENCE [LARGE SCALE GENOMIC DNA]</scope>
    <source>
        <strain evidence="13 14">So ce26</strain>
    </source>
</reference>
<comment type="similarity">
    <text evidence="3 11">Belongs to the gamma-glutamyltransferase family.</text>
</comment>
<comment type="catalytic activity">
    <reaction evidence="2 11">
        <text>glutathione + H2O = L-cysteinylglycine + L-glutamate</text>
        <dbReference type="Rhea" id="RHEA:28807"/>
        <dbReference type="ChEBI" id="CHEBI:15377"/>
        <dbReference type="ChEBI" id="CHEBI:29985"/>
        <dbReference type="ChEBI" id="CHEBI:57925"/>
        <dbReference type="ChEBI" id="CHEBI:61694"/>
        <dbReference type="EC" id="3.4.19.13"/>
    </reaction>
</comment>
<comment type="pathway">
    <text evidence="11">Sulfur metabolism; glutathione metabolism.</text>
</comment>
<dbReference type="InterPro" id="IPR051792">
    <property type="entry name" value="GGT_bact"/>
</dbReference>
<feature type="binding site" evidence="10">
    <location>
        <position position="532"/>
    </location>
    <ligand>
        <name>L-glutamate</name>
        <dbReference type="ChEBI" id="CHEBI:29985"/>
    </ligand>
</feature>
<dbReference type="GO" id="GO:0036374">
    <property type="term" value="F:glutathione hydrolase activity"/>
    <property type="evidence" value="ECO:0007669"/>
    <property type="project" value="UniProtKB-UniRule"/>
</dbReference>
<evidence type="ECO:0000256" key="1">
    <source>
        <dbReference type="ARBA" id="ARBA00001049"/>
    </source>
</evidence>
<evidence type="ECO:0000313" key="14">
    <source>
        <dbReference type="Proteomes" id="UP000238348"/>
    </source>
</evidence>
<evidence type="ECO:0000256" key="2">
    <source>
        <dbReference type="ARBA" id="ARBA00001089"/>
    </source>
</evidence>
<dbReference type="Gene3D" id="3.60.20.40">
    <property type="match status" value="1"/>
</dbReference>
<dbReference type="AlphaFoldDB" id="A0A2L0EI19"/>
<feature type="binding site" evidence="10">
    <location>
        <position position="487"/>
    </location>
    <ligand>
        <name>L-glutamate</name>
        <dbReference type="ChEBI" id="CHEBI:29985"/>
    </ligand>
</feature>
<dbReference type="GO" id="GO:0006750">
    <property type="term" value="P:glutathione biosynthetic process"/>
    <property type="evidence" value="ECO:0007669"/>
    <property type="project" value="UniProtKB-KW"/>
</dbReference>
<dbReference type="GO" id="GO:0103068">
    <property type="term" value="F:leukotriene C4 gamma-glutamyl transferase activity"/>
    <property type="evidence" value="ECO:0007669"/>
    <property type="project" value="UniProtKB-EC"/>
</dbReference>
<feature type="binding site" evidence="10">
    <location>
        <position position="136"/>
    </location>
    <ligand>
        <name>L-glutamate</name>
        <dbReference type="ChEBI" id="CHEBI:29985"/>
    </ligand>
</feature>
<evidence type="ECO:0000256" key="8">
    <source>
        <dbReference type="ARBA" id="ARBA00047417"/>
    </source>
</evidence>
<protein>
    <recommendedName>
        <fullName evidence="11">Glutathione hydrolase proenzyme</fullName>
        <ecNumber evidence="11">2.3.2.2</ecNumber>
        <ecNumber evidence="11">3.4.19.13</ecNumber>
    </recommendedName>
    <component>
        <recommendedName>
            <fullName evidence="11">Glutathione hydrolase large chain</fullName>
        </recommendedName>
    </component>
    <component>
        <recommendedName>
            <fullName evidence="11">Glutathione hydrolase small chain</fullName>
        </recommendedName>
    </component>
</protein>
<feature type="region of interest" description="Disordered" evidence="12">
    <location>
        <begin position="404"/>
        <end position="450"/>
    </location>
</feature>
<evidence type="ECO:0000256" key="9">
    <source>
        <dbReference type="PIRSR" id="PIRSR600101-1"/>
    </source>
</evidence>
<dbReference type="Proteomes" id="UP000238348">
    <property type="component" value="Chromosome"/>
</dbReference>
<gene>
    <name evidence="13" type="ORF">SOCE26_003180</name>
</gene>
<dbReference type="InterPro" id="IPR029055">
    <property type="entry name" value="Ntn_hydrolases_N"/>
</dbReference>
<feature type="compositionally biased region" description="Low complexity" evidence="12">
    <location>
        <begin position="58"/>
        <end position="69"/>
    </location>
</feature>
<dbReference type="PRINTS" id="PR01210">
    <property type="entry name" value="GGTRANSPTASE"/>
</dbReference>
<keyword evidence="11" id="KW-0317">Glutathione biosynthesis</keyword>
<comment type="catalytic activity">
    <reaction evidence="8 11">
        <text>an N-terminal (5-L-glutamyl)-[peptide] + an alpha-amino acid = 5-L-glutamyl amino acid + an N-terminal L-alpha-aminoacyl-[peptide]</text>
        <dbReference type="Rhea" id="RHEA:23904"/>
        <dbReference type="Rhea" id="RHEA-COMP:9780"/>
        <dbReference type="Rhea" id="RHEA-COMP:9795"/>
        <dbReference type="ChEBI" id="CHEBI:77644"/>
        <dbReference type="ChEBI" id="CHEBI:78597"/>
        <dbReference type="ChEBI" id="CHEBI:78599"/>
        <dbReference type="ChEBI" id="CHEBI:78608"/>
        <dbReference type="EC" id="2.3.2.2"/>
    </reaction>
</comment>
<evidence type="ECO:0000256" key="11">
    <source>
        <dbReference type="RuleBase" id="RU368036"/>
    </source>
</evidence>
<dbReference type="Pfam" id="PF01019">
    <property type="entry name" value="G_glu_transpept"/>
    <property type="match status" value="1"/>
</dbReference>
<dbReference type="GO" id="GO:0006751">
    <property type="term" value="P:glutathione catabolic process"/>
    <property type="evidence" value="ECO:0007669"/>
    <property type="project" value="UniProtKB-UniRule"/>
</dbReference>
<comment type="PTM">
    <text evidence="11">Cleaved by autocatalysis into a large and a small subunit.</text>
</comment>
<dbReference type="SUPFAM" id="SSF56235">
    <property type="entry name" value="N-terminal nucleophile aminohydrolases (Ntn hydrolases)"/>
    <property type="match status" value="1"/>
</dbReference>
<dbReference type="EMBL" id="CP012673">
    <property type="protein sequence ID" value="AUX38937.1"/>
    <property type="molecule type" value="Genomic_DNA"/>
</dbReference>
<evidence type="ECO:0000256" key="6">
    <source>
        <dbReference type="ARBA" id="ARBA00023145"/>
    </source>
</evidence>
<dbReference type="EC" id="3.4.19.13" evidence="11"/>
<evidence type="ECO:0000256" key="5">
    <source>
        <dbReference type="ARBA" id="ARBA00022801"/>
    </source>
</evidence>
<evidence type="ECO:0000313" key="13">
    <source>
        <dbReference type="EMBL" id="AUX38937.1"/>
    </source>
</evidence>
<evidence type="ECO:0000256" key="3">
    <source>
        <dbReference type="ARBA" id="ARBA00009381"/>
    </source>
</evidence>
<dbReference type="NCBIfam" id="TIGR00066">
    <property type="entry name" value="g_glut_trans"/>
    <property type="match status" value="1"/>
</dbReference>
<evidence type="ECO:0000256" key="10">
    <source>
        <dbReference type="PIRSR" id="PIRSR600101-2"/>
    </source>
</evidence>
<dbReference type="Gene3D" id="1.10.246.130">
    <property type="match status" value="1"/>
</dbReference>
<accession>A0A2L0EI19</accession>
<feature type="region of interest" description="Disordered" evidence="12">
    <location>
        <begin position="28"/>
        <end position="69"/>
    </location>
</feature>
<comment type="catalytic activity">
    <reaction evidence="1 11">
        <text>an S-substituted glutathione + H2O = an S-substituted L-cysteinylglycine + L-glutamate</text>
        <dbReference type="Rhea" id="RHEA:59468"/>
        <dbReference type="ChEBI" id="CHEBI:15377"/>
        <dbReference type="ChEBI" id="CHEBI:29985"/>
        <dbReference type="ChEBI" id="CHEBI:90779"/>
        <dbReference type="ChEBI" id="CHEBI:143103"/>
        <dbReference type="EC" id="3.4.19.13"/>
    </reaction>
</comment>
<feature type="region of interest" description="Disordered" evidence="12">
    <location>
        <begin position="494"/>
        <end position="513"/>
    </location>
</feature>